<dbReference type="InterPro" id="IPR010520">
    <property type="entry name" value="FrsA-like"/>
</dbReference>
<gene>
    <name evidence="1" type="ORF">GCM10009863_62600</name>
</gene>
<dbReference type="EMBL" id="BAAARJ010000029">
    <property type="protein sequence ID" value="GAA2637383.1"/>
    <property type="molecule type" value="Genomic_DNA"/>
</dbReference>
<reference evidence="1 2" key="1">
    <citation type="journal article" date="2019" name="Int. J. Syst. Evol. Microbiol.">
        <title>The Global Catalogue of Microorganisms (GCM) 10K type strain sequencing project: providing services to taxonomists for standard genome sequencing and annotation.</title>
        <authorList>
            <consortium name="The Broad Institute Genomics Platform"/>
            <consortium name="The Broad Institute Genome Sequencing Center for Infectious Disease"/>
            <person name="Wu L."/>
            <person name="Ma J."/>
        </authorList>
    </citation>
    <scope>NUCLEOTIDE SEQUENCE [LARGE SCALE GENOMIC DNA]</scope>
    <source>
        <strain evidence="1 2">JCM 16373</strain>
    </source>
</reference>
<evidence type="ECO:0008006" key="3">
    <source>
        <dbReference type="Google" id="ProtNLM"/>
    </source>
</evidence>
<name>A0ABN3QXH4_9ACTN</name>
<dbReference type="RefSeq" id="WP_344570444.1">
    <property type="nucleotide sequence ID" value="NZ_BAAARJ010000029.1"/>
</dbReference>
<keyword evidence="2" id="KW-1185">Reference proteome</keyword>
<dbReference type="InterPro" id="IPR029058">
    <property type="entry name" value="AB_hydrolase_fold"/>
</dbReference>
<proteinExistence type="predicted"/>
<evidence type="ECO:0000313" key="1">
    <source>
        <dbReference type="EMBL" id="GAA2637383.1"/>
    </source>
</evidence>
<accession>A0ABN3QXH4</accession>
<organism evidence="1 2">
    <name type="scientific">Streptomyces axinellae</name>
    <dbReference type="NCBI Taxonomy" id="552788"/>
    <lineage>
        <taxon>Bacteria</taxon>
        <taxon>Bacillati</taxon>
        <taxon>Actinomycetota</taxon>
        <taxon>Actinomycetes</taxon>
        <taxon>Kitasatosporales</taxon>
        <taxon>Streptomycetaceae</taxon>
        <taxon>Streptomyces</taxon>
    </lineage>
</organism>
<dbReference type="Pfam" id="PF06500">
    <property type="entry name" value="FrsA-like"/>
    <property type="match status" value="1"/>
</dbReference>
<comment type="caution">
    <text evidence="1">The sequence shown here is derived from an EMBL/GenBank/DDBJ whole genome shotgun (WGS) entry which is preliminary data.</text>
</comment>
<protein>
    <recommendedName>
        <fullName evidence="3">Alpha/beta hydrolase</fullName>
    </recommendedName>
</protein>
<sequence>MNDLAELKEFVVVHARGQRITDYRGLLDRIHTDEGGGPGSWAGEWSAVGRRLIERDMPLEACRYFAMARFPFVDGPARQEAQHACVDAFDQWRSARPALGIESLEAELPEGRMRCWAAGLDAAAPRPLLVIMGGIVSVKELWAPVLASVRHLGMSAIVAELPGIGENPLRYGPKSSRMLSGLLDAVADRADVSRTYALALSFSGHLALGCAAEDSRIRGVVTAGAPVSAFFRDREWHRTVPRVTIDALARLRGLDSRDRDDVLGSMGEFALDEAVLEGLRIPVRCVVSGRDEIIPAADPAALRRHVRDVGLLAIDDVHGSPGHTAETRMWCLRALTRMRGLRGPKAAAVGLAWRGMWARRRLGEALGTGR</sequence>
<dbReference type="Gene3D" id="3.40.50.1820">
    <property type="entry name" value="alpha/beta hydrolase"/>
    <property type="match status" value="1"/>
</dbReference>
<evidence type="ECO:0000313" key="2">
    <source>
        <dbReference type="Proteomes" id="UP001501447"/>
    </source>
</evidence>
<dbReference type="Proteomes" id="UP001501447">
    <property type="component" value="Unassembled WGS sequence"/>
</dbReference>
<dbReference type="SUPFAM" id="SSF53474">
    <property type="entry name" value="alpha/beta-Hydrolases"/>
    <property type="match status" value="1"/>
</dbReference>